<comment type="caution">
    <text evidence="1">The sequence shown here is derived from an EMBL/GenBank/DDBJ whole genome shotgun (WGS) entry which is preliminary data.</text>
</comment>
<name>A0AAN7JLX8_9MYRT</name>
<dbReference type="Proteomes" id="UP001345219">
    <property type="component" value="Chromosome 21"/>
</dbReference>
<dbReference type="EMBL" id="JAXIOK010000018">
    <property type="protein sequence ID" value="KAK4749977.1"/>
    <property type="molecule type" value="Genomic_DNA"/>
</dbReference>
<dbReference type="AlphaFoldDB" id="A0AAN7JLX8"/>
<accession>A0AAN7JLX8</accession>
<organism evidence="1 2">
    <name type="scientific">Trapa incisa</name>
    <dbReference type="NCBI Taxonomy" id="236973"/>
    <lineage>
        <taxon>Eukaryota</taxon>
        <taxon>Viridiplantae</taxon>
        <taxon>Streptophyta</taxon>
        <taxon>Embryophyta</taxon>
        <taxon>Tracheophyta</taxon>
        <taxon>Spermatophyta</taxon>
        <taxon>Magnoliopsida</taxon>
        <taxon>eudicotyledons</taxon>
        <taxon>Gunneridae</taxon>
        <taxon>Pentapetalae</taxon>
        <taxon>rosids</taxon>
        <taxon>malvids</taxon>
        <taxon>Myrtales</taxon>
        <taxon>Lythraceae</taxon>
        <taxon>Trapa</taxon>
    </lineage>
</organism>
<evidence type="ECO:0000313" key="1">
    <source>
        <dbReference type="EMBL" id="KAK4749977.1"/>
    </source>
</evidence>
<evidence type="ECO:0000313" key="2">
    <source>
        <dbReference type="Proteomes" id="UP001345219"/>
    </source>
</evidence>
<sequence length="106" mass="11833">MHGFKIRLYEPGSARLINYVVSHRNHLARHGGTEIVHIGLDGLKCLRANSVVLLEASWYTLGLAAPSPFLVPIHTREIFTVTGQIFLTGGLELKKNERKSVEEERG</sequence>
<protein>
    <submittedName>
        <fullName evidence="1">Uncharacterized protein</fullName>
    </submittedName>
</protein>
<keyword evidence="2" id="KW-1185">Reference proteome</keyword>
<reference evidence="1 2" key="1">
    <citation type="journal article" date="2023" name="Hortic Res">
        <title>Pangenome of water caltrop reveals structural variations and asymmetric subgenome divergence after allopolyploidization.</title>
        <authorList>
            <person name="Zhang X."/>
            <person name="Chen Y."/>
            <person name="Wang L."/>
            <person name="Yuan Y."/>
            <person name="Fang M."/>
            <person name="Shi L."/>
            <person name="Lu R."/>
            <person name="Comes H.P."/>
            <person name="Ma Y."/>
            <person name="Chen Y."/>
            <person name="Huang G."/>
            <person name="Zhou Y."/>
            <person name="Zheng Z."/>
            <person name="Qiu Y."/>
        </authorList>
    </citation>
    <scope>NUCLEOTIDE SEQUENCE [LARGE SCALE GENOMIC DNA]</scope>
    <source>
        <tissue evidence="1">Roots</tissue>
    </source>
</reference>
<gene>
    <name evidence="1" type="ORF">SAY87_027426</name>
</gene>
<proteinExistence type="predicted"/>